<name>A0A328BF19_9CAUL</name>
<dbReference type="SUPFAM" id="SSF51735">
    <property type="entry name" value="NAD(P)-binding Rossmann-fold domains"/>
    <property type="match status" value="1"/>
</dbReference>
<comment type="cofactor">
    <cofactor evidence="1">
        <name>Zn(2+)</name>
        <dbReference type="ChEBI" id="CHEBI:29105"/>
    </cofactor>
</comment>
<dbReference type="EC" id="1.1.1.1" evidence="3"/>
<accession>A0A328BF19</accession>
<evidence type="ECO:0000313" key="8">
    <source>
        <dbReference type="EMBL" id="RAK64446.1"/>
    </source>
</evidence>
<dbReference type="PANTHER" id="PTHR42940">
    <property type="entry name" value="ALCOHOL DEHYDROGENASE 1-RELATED"/>
    <property type="match status" value="1"/>
</dbReference>
<dbReference type="InterPro" id="IPR011032">
    <property type="entry name" value="GroES-like_sf"/>
</dbReference>
<dbReference type="Proteomes" id="UP000249524">
    <property type="component" value="Unassembled WGS sequence"/>
</dbReference>
<dbReference type="OrthoDB" id="9806940at2"/>
<evidence type="ECO:0000313" key="9">
    <source>
        <dbReference type="Proteomes" id="UP000249524"/>
    </source>
</evidence>
<evidence type="ECO:0000256" key="5">
    <source>
        <dbReference type="ARBA" id="ARBA00022833"/>
    </source>
</evidence>
<keyword evidence="9" id="KW-1185">Reference proteome</keyword>
<dbReference type="InterPro" id="IPR002328">
    <property type="entry name" value="ADH_Zn_CS"/>
</dbReference>
<keyword evidence="6" id="KW-0560">Oxidoreductase</keyword>
<dbReference type="GO" id="GO:0008270">
    <property type="term" value="F:zinc ion binding"/>
    <property type="evidence" value="ECO:0007669"/>
    <property type="project" value="InterPro"/>
</dbReference>
<dbReference type="InterPro" id="IPR013154">
    <property type="entry name" value="ADH-like_N"/>
</dbReference>
<dbReference type="Gene3D" id="3.40.50.720">
    <property type="entry name" value="NAD(P)-binding Rossmann-like Domain"/>
    <property type="match status" value="1"/>
</dbReference>
<evidence type="ECO:0000259" key="7">
    <source>
        <dbReference type="SMART" id="SM00829"/>
    </source>
</evidence>
<evidence type="ECO:0000256" key="6">
    <source>
        <dbReference type="ARBA" id="ARBA00023002"/>
    </source>
</evidence>
<evidence type="ECO:0000256" key="3">
    <source>
        <dbReference type="ARBA" id="ARBA00013190"/>
    </source>
</evidence>
<dbReference type="SMART" id="SM00829">
    <property type="entry name" value="PKS_ER"/>
    <property type="match status" value="1"/>
</dbReference>
<proteinExistence type="inferred from homology"/>
<dbReference type="AlphaFoldDB" id="A0A328BF19"/>
<organism evidence="8 9">
    <name type="scientific">Phenylobacterium kunshanense</name>
    <dbReference type="NCBI Taxonomy" id="1445034"/>
    <lineage>
        <taxon>Bacteria</taxon>
        <taxon>Pseudomonadati</taxon>
        <taxon>Pseudomonadota</taxon>
        <taxon>Alphaproteobacteria</taxon>
        <taxon>Caulobacterales</taxon>
        <taxon>Caulobacteraceae</taxon>
        <taxon>Phenylobacterium</taxon>
    </lineage>
</organism>
<dbReference type="InterPro" id="IPR014187">
    <property type="entry name" value="ADH_Zn_typ-2"/>
</dbReference>
<reference evidence="8 9" key="1">
    <citation type="submission" date="2018-05" db="EMBL/GenBank/DDBJ databases">
        <authorList>
            <person name="Lanie J.A."/>
            <person name="Ng W.-L."/>
            <person name="Kazmierczak K.M."/>
            <person name="Andrzejewski T.M."/>
            <person name="Davidsen T.M."/>
            <person name="Wayne K.J."/>
            <person name="Tettelin H."/>
            <person name="Glass J.I."/>
            <person name="Rusch D."/>
            <person name="Podicherti R."/>
            <person name="Tsui H.-C.T."/>
            <person name="Winkler M.E."/>
        </authorList>
    </citation>
    <scope>NUCLEOTIDE SEQUENCE [LARGE SCALE GENOMIC DNA]</scope>
    <source>
        <strain evidence="8 9">BUT-10</strain>
    </source>
</reference>
<dbReference type="CDD" id="cd08298">
    <property type="entry name" value="CAD2"/>
    <property type="match status" value="1"/>
</dbReference>
<evidence type="ECO:0000256" key="1">
    <source>
        <dbReference type="ARBA" id="ARBA00001947"/>
    </source>
</evidence>
<dbReference type="NCBIfam" id="TIGR02822">
    <property type="entry name" value="adh_fam_2"/>
    <property type="match status" value="1"/>
</dbReference>
<feature type="domain" description="Enoyl reductase (ER)" evidence="7">
    <location>
        <begin position="10"/>
        <end position="329"/>
    </location>
</feature>
<comment type="caution">
    <text evidence="8">The sequence shown here is derived from an EMBL/GenBank/DDBJ whole genome shotgun (WGS) entry which is preliminary data.</text>
</comment>
<dbReference type="Gene3D" id="3.90.180.10">
    <property type="entry name" value="Medium-chain alcohol dehydrogenases, catalytic domain"/>
    <property type="match status" value="1"/>
</dbReference>
<dbReference type="Pfam" id="PF08240">
    <property type="entry name" value="ADH_N"/>
    <property type="match status" value="1"/>
</dbReference>
<dbReference type="InterPro" id="IPR020843">
    <property type="entry name" value="ER"/>
</dbReference>
<dbReference type="EMBL" id="QFYS01000006">
    <property type="protein sequence ID" value="RAK64446.1"/>
    <property type="molecule type" value="Genomic_DNA"/>
</dbReference>
<dbReference type="SUPFAM" id="SSF50129">
    <property type="entry name" value="GroES-like"/>
    <property type="match status" value="1"/>
</dbReference>
<dbReference type="PROSITE" id="PS00059">
    <property type="entry name" value="ADH_ZINC"/>
    <property type="match status" value="1"/>
</dbReference>
<gene>
    <name evidence="8" type="ORF">DJ019_14925</name>
</gene>
<dbReference type="GO" id="GO:0005737">
    <property type="term" value="C:cytoplasm"/>
    <property type="evidence" value="ECO:0007669"/>
    <property type="project" value="TreeGrafter"/>
</dbReference>
<comment type="similarity">
    <text evidence="2">Belongs to the zinc-containing alcohol dehydrogenase family.</text>
</comment>
<evidence type="ECO:0000256" key="4">
    <source>
        <dbReference type="ARBA" id="ARBA00022723"/>
    </source>
</evidence>
<sequence length="331" mass="34477">MLGMILKSPRTPLVAEVCDDPEPGPGEVRLRVRACGVCRTDLHVVDGDLPPRRAGGIIPGHEIVGVVEAVGPGVAGVAVGARRGVPWLGSTCGTCRYCREGQENLCDDPGFTGWTRHGGYADTVIARADFCFPLPEALSDVAAAPLLCAGLIGFRSWRMACAGRPVAALGLYGFGAAAHLLAQLAIHEGQRVHAFTRPGDGPAQALARELGCAWAGDAGEAPPEPLDAAIIFAPVGDLVPAALAAVRKGGTVVCGGIHMSDIPQFPYRLLWEERRLVSVANLTRQDAVDYLPRAAAAGVRAHVTTYPLAEANAALDDLRTGRLTGAAVLVP</sequence>
<dbReference type="PANTHER" id="PTHR42940:SF8">
    <property type="entry name" value="VACUOLAR PROTEIN SORTING-ASSOCIATED PROTEIN 11"/>
    <property type="match status" value="1"/>
</dbReference>
<keyword evidence="4" id="KW-0479">Metal-binding</keyword>
<dbReference type="InterPro" id="IPR036291">
    <property type="entry name" value="NAD(P)-bd_dom_sf"/>
</dbReference>
<protein>
    <recommendedName>
        <fullName evidence="3">alcohol dehydrogenase</fullName>
        <ecNumber evidence="3">1.1.1.1</ecNumber>
    </recommendedName>
</protein>
<dbReference type="GO" id="GO:0004022">
    <property type="term" value="F:alcohol dehydrogenase (NAD+) activity"/>
    <property type="evidence" value="ECO:0007669"/>
    <property type="project" value="UniProtKB-EC"/>
</dbReference>
<evidence type="ECO:0000256" key="2">
    <source>
        <dbReference type="ARBA" id="ARBA00008072"/>
    </source>
</evidence>
<dbReference type="RefSeq" id="WP_111276833.1">
    <property type="nucleotide sequence ID" value="NZ_QFYS01000006.1"/>
</dbReference>
<keyword evidence="5" id="KW-0862">Zinc</keyword>